<sequence>MKKTINAAPIRLQRMMLHVQGYDMTLEHKAGTQIPLADTLSRHYMSDTYPELSEATNVHVHMVIATFP</sequence>
<dbReference type="Proteomes" id="UP000828390">
    <property type="component" value="Unassembled WGS sequence"/>
</dbReference>
<evidence type="ECO:0000313" key="2">
    <source>
        <dbReference type="Proteomes" id="UP000828390"/>
    </source>
</evidence>
<keyword evidence="2" id="KW-1185">Reference proteome</keyword>
<reference evidence="1" key="1">
    <citation type="journal article" date="2019" name="bioRxiv">
        <title>The Genome of the Zebra Mussel, Dreissena polymorpha: A Resource for Invasive Species Research.</title>
        <authorList>
            <person name="McCartney M.A."/>
            <person name="Auch B."/>
            <person name="Kono T."/>
            <person name="Mallez S."/>
            <person name="Zhang Y."/>
            <person name="Obille A."/>
            <person name="Becker A."/>
            <person name="Abrahante J.E."/>
            <person name="Garbe J."/>
            <person name="Badalamenti J.P."/>
            <person name="Herman A."/>
            <person name="Mangelson H."/>
            <person name="Liachko I."/>
            <person name="Sullivan S."/>
            <person name="Sone E.D."/>
            <person name="Koren S."/>
            <person name="Silverstein K.A.T."/>
            <person name="Beckman K.B."/>
            <person name="Gohl D.M."/>
        </authorList>
    </citation>
    <scope>NUCLEOTIDE SEQUENCE</scope>
    <source>
        <strain evidence="1">Duluth1</strain>
        <tissue evidence="1">Whole animal</tissue>
    </source>
</reference>
<dbReference type="AlphaFoldDB" id="A0A9D4GZZ5"/>
<name>A0A9D4GZZ5_DREPO</name>
<organism evidence="1 2">
    <name type="scientific">Dreissena polymorpha</name>
    <name type="common">Zebra mussel</name>
    <name type="synonym">Mytilus polymorpha</name>
    <dbReference type="NCBI Taxonomy" id="45954"/>
    <lineage>
        <taxon>Eukaryota</taxon>
        <taxon>Metazoa</taxon>
        <taxon>Spiralia</taxon>
        <taxon>Lophotrochozoa</taxon>
        <taxon>Mollusca</taxon>
        <taxon>Bivalvia</taxon>
        <taxon>Autobranchia</taxon>
        <taxon>Heteroconchia</taxon>
        <taxon>Euheterodonta</taxon>
        <taxon>Imparidentia</taxon>
        <taxon>Neoheterodontei</taxon>
        <taxon>Myida</taxon>
        <taxon>Dreissenoidea</taxon>
        <taxon>Dreissenidae</taxon>
        <taxon>Dreissena</taxon>
    </lineage>
</organism>
<accession>A0A9D4GZZ5</accession>
<protein>
    <submittedName>
        <fullName evidence="1">Uncharacterized protein</fullName>
    </submittedName>
</protein>
<evidence type="ECO:0000313" key="1">
    <source>
        <dbReference type="EMBL" id="KAH3824519.1"/>
    </source>
</evidence>
<gene>
    <name evidence="1" type="ORF">DPMN_126356</name>
</gene>
<reference evidence="1" key="2">
    <citation type="submission" date="2020-11" db="EMBL/GenBank/DDBJ databases">
        <authorList>
            <person name="McCartney M.A."/>
            <person name="Auch B."/>
            <person name="Kono T."/>
            <person name="Mallez S."/>
            <person name="Becker A."/>
            <person name="Gohl D.M."/>
            <person name="Silverstein K.A.T."/>
            <person name="Koren S."/>
            <person name="Bechman K.B."/>
            <person name="Herman A."/>
            <person name="Abrahante J.E."/>
            <person name="Garbe J."/>
        </authorList>
    </citation>
    <scope>NUCLEOTIDE SEQUENCE</scope>
    <source>
        <strain evidence="1">Duluth1</strain>
        <tissue evidence="1">Whole animal</tissue>
    </source>
</reference>
<dbReference type="EMBL" id="JAIWYP010000005">
    <property type="protein sequence ID" value="KAH3824519.1"/>
    <property type="molecule type" value="Genomic_DNA"/>
</dbReference>
<comment type="caution">
    <text evidence="1">The sequence shown here is derived from an EMBL/GenBank/DDBJ whole genome shotgun (WGS) entry which is preliminary data.</text>
</comment>
<proteinExistence type="predicted"/>